<name>A0A1U8A7U9_NELNU</name>
<dbReference type="SUPFAM" id="SSF57850">
    <property type="entry name" value="RING/U-box"/>
    <property type="match status" value="3"/>
</dbReference>
<evidence type="ECO:0000256" key="2">
    <source>
        <dbReference type="ARBA" id="ARBA00001947"/>
    </source>
</evidence>
<feature type="domain" description="RING-type" evidence="14">
    <location>
        <begin position="33"/>
        <end position="236"/>
    </location>
</feature>
<sequence length="236" mass="27188">MVGEEKTDEKIAEMLQFEEYLFIAKMEGCESPHQLDCEICMEKKPAGEMFTNETCSHRCYCRDCIGKHIAAKVEDNVYKVKCPMLICKGVLEPSCCRSLVPEQVFDRWVNLHSEPSVTPERRWIPCPFKDCAKMLEVAQGTDIKCKHCQRSLCSVCGLQWHSGHGCEEFQRLSHEEKDDLMMKELAKNKGWGECPGCGIFVERVEGCLRITCRCNIEFCYKCRCKWTETHAGCQME</sequence>
<dbReference type="InterPro" id="IPR044066">
    <property type="entry name" value="TRIAD_supradom"/>
</dbReference>
<dbReference type="InParanoid" id="A0A1U8A7U9"/>
<dbReference type="GO" id="GO:0005737">
    <property type="term" value="C:cytoplasm"/>
    <property type="evidence" value="ECO:0000318"/>
    <property type="project" value="GO_Central"/>
</dbReference>
<accession>A0A1U8A7U9</accession>
<dbReference type="GO" id="GO:0000151">
    <property type="term" value="C:ubiquitin ligase complex"/>
    <property type="evidence" value="ECO:0000318"/>
    <property type="project" value="GO_Central"/>
</dbReference>
<keyword evidence="8" id="KW-0677">Repeat</keyword>
<keyword evidence="7" id="KW-0479">Metal-binding</keyword>
<dbReference type="GO" id="GO:0016567">
    <property type="term" value="P:protein ubiquitination"/>
    <property type="evidence" value="ECO:0007669"/>
    <property type="project" value="InterPro"/>
</dbReference>
<evidence type="ECO:0000256" key="7">
    <source>
        <dbReference type="ARBA" id="ARBA00022723"/>
    </source>
</evidence>
<dbReference type="CDD" id="cd22584">
    <property type="entry name" value="Rcat_RBR_unk"/>
    <property type="match status" value="1"/>
</dbReference>
<evidence type="ECO:0000256" key="8">
    <source>
        <dbReference type="ARBA" id="ARBA00022737"/>
    </source>
</evidence>
<dbReference type="InterPro" id="IPR002867">
    <property type="entry name" value="IBR_dom"/>
</dbReference>
<reference evidence="16" key="1">
    <citation type="submission" date="2025-08" db="UniProtKB">
        <authorList>
            <consortium name="RefSeq"/>
        </authorList>
    </citation>
    <scope>IDENTIFICATION</scope>
</reference>
<evidence type="ECO:0000256" key="5">
    <source>
        <dbReference type="ARBA" id="ARBA00012251"/>
    </source>
</evidence>
<gene>
    <name evidence="16" type="primary">LOC104601653</name>
</gene>
<dbReference type="GO" id="GO:0031624">
    <property type="term" value="F:ubiquitin conjugating enzyme binding"/>
    <property type="evidence" value="ECO:0000318"/>
    <property type="project" value="GO_Central"/>
</dbReference>
<dbReference type="GeneID" id="104601653"/>
<dbReference type="Proteomes" id="UP000189703">
    <property type="component" value="Unplaced"/>
</dbReference>
<dbReference type="Gene3D" id="3.30.40.10">
    <property type="entry name" value="Zinc/RING finger domain, C3HC4 (zinc finger)"/>
    <property type="match status" value="1"/>
</dbReference>
<dbReference type="RefSeq" id="XP_010263392.1">
    <property type="nucleotide sequence ID" value="XM_010265090.2"/>
</dbReference>
<dbReference type="KEGG" id="nnu:104601653"/>
<evidence type="ECO:0000256" key="3">
    <source>
        <dbReference type="ARBA" id="ARBA00003976"/>
    </source>
</evidence>
<protein>
    <recommendedName>
        <fullName evidence="5">RBR-type E3 ubiquitin transferase</fullName>
        <ecNumber evidence="5">2.3.2.31</ecNumber>
    </recommendedName>
</protein>
<evidence type="ECO:0000259" key="14">
    <source>
        <dbReference type="PROSITE" id="PS51873"/>
    </source>
</evidence>
<keyword evidence="10" id="KW-0833">Ubl conjugation pathway</keyword>
<dbReference type="OrthoDB" id="10009520at2759"/>
<keyword evidence="15" id="KW-1185">Reference proteome</keyword>
<dbReference type="InterPro" id="IPR031127">
    <property type="entry name" value="E3_UB_ligase_RBR"/>
</dbReference>
<evidence type="ECO:0000256" key="1">
    <source>
        <dbReference type="ARBA" id="ARBA00001798"/>
    </source>
</evidence>
<dbReference type="eggNOG" id="KOG1812">
    <property type="taxonomic scope" value="Eukaryota"/>
</dbReference>
<proteinExistence type="inferred from homology"/>
<dbReference type="GO" id="GO:0006511">
    <property type="term" value="P:ubiquitin-dependent protein catabolic process"/>
    <property type="evidence" value="ECO:0000318"/>
    <property type="project" value="GO_Central"/>
</dbReference>
<comment type="similarity">
    <text evidence="4">Belongs to the RBR family. Ariadne subfamily.</text>
</comment>
<evidence type="ECO:0000256" key="12">
    <source>
        <dbReference type="PROSITE-ProRule" id="PRU00175"/>
    </source>
</evidence>
<evidence type="ECO:0000313" key="15">
    <source>
        <dbReference type="Proteomes" id="UP000189703"/>
    </source>
</evidence>
<feature type="domain" description="RING-type" evidence="13">
    <location>
        <begin position="37"/>
        <end position="84"/>
    </location>
</feature>
<comment type="catalytic activity">
    <reaction evidence="1">
        <text>[E2 ubiquitin-conjugating enzyme]-S-ubiquitinyl-L-cysteine + [acceptor protein]-L-lysine = [E2 ubiquitin-conjugating enzyme]-L-cysteine + [acceptor protein]-N(6)-ubiquitinyl-L-lysine.</text>
        <dbReference type="EC" id="2.3.2.31"/>
    </reaction>
</comment>
<dbReference type="GO" id="GO:0061630">
    <property type="term" value="F:ubiquitin protein ligase activity"/>
    <property type="evidence" value="ECO:0000318"/>
    <property type="project" value="GO_Central"/>
</dbReference>
<evidence type="ECO:0000256" key="9">
    <source>
        <dbReference type="ARBA" id="ARBA00022771"/>
    </source>
</evidence>
<evidence type="ECO:0000256" key="4">
    <source>
        <dbReference type="ARBA" id="ARBA00005884"/>
    </source>
</evidence>
<dbReference type="Pfam" id="PF01485">
    <property type="entry name" value="IBR"/>
    <property type="match status" value="2"/>
</dbReference>
<organism evidence="15 16">
    <name type="scientific">Nelumbo nucifera</name>
    <name type="common">Sacred lotus</name>
    <dbReference type="NCBI Taxonomy" id="4432"/>
    <lineage>
        <taxon>Eukaryota</taxon>
        <taxon>Viridiplantae</taxon>
        <taxon>Streptophyta</taxon>
        <taxon>Embryophyta</taxon>
        <taxon>Tracheophyta</taxon>
        <taxon>Spermatophyta</taxon>
        <taxon>Magnoliopsida</taxon>
        <taxon>Proteales</taxon>
        <taxon>Nelumbonaceae</taxon>
        <taxon>Nelumbo</taxon>
    </lineage>
</organism>
<keyword evidence="6" id="KW-0808">Transferase</keyword>
<dbReference type="InterPro" id="IPR001841">
    <property type="entry name" value="Znf_RING"/>
</dbReference>
<dbReference type="PANTHER" id="PTHR11685">
    <property type="entry name" value="RBR FAMILY RING FINGER AND IBR DOMAIN-CONTAINING"/>
    <property type="match status" value="1"/>
</dbReference>
<comment type="function">
    <text evidence="3">Might act as an E3 ubiquitin-protein ligase, or as part of E3 complex, which accepts ubiquitin from specific E2 ubiquitin-conjugating enzymes and then transfers it to substrates.</text>
</comment>
<dbReference type="FunFam" id="3.30.40.10:FF:000230">
    <property type="entry name" value="RBR-type E3 ubiquitin transferase"/>
    <property type="match status" value="1"/>
</dbReference>
<dbReference type="AlphaFoldDB" id="A0A1U8A7U9"/>
<evidence type="ECO:0000256" key="6">
    <source>
        <dbReference type="ARBA" id="ARBA00022679"/>
    </source>
</evidence>
<comment type="cofactor">
    <cofactor evidence="2">
        <name>Zn(2+)</name>
        <dbReference type="ChEBI" id="CHEBI:29105"/>
    </cofactor>
</comment>
<evidence type="ECO:0000256" key="10">
    <source>
        <dbReference type="ARBA" id="ARBA00022786"/>
    </source>
</evidence>
<dbReference type="STRING" id="4432.A0A1U8A7U9"/>
<evidence type="ECO:0000256" key="11">
    <source>
        <dbReference type="ARBA" id="ARBA00022833"/>
    </source>
</evidence>
<dbReference type="OMA" id="TEHCKIC"/>
<dbReference type="Gene3D" id="1.20.120.1750">
    <property type="match status" value="1"/>
</dbReference>
<dbReference type="EC" id="2.3.2.31" evidence="5"/>
<evidence type="ECO:0000313" key="16">
    <source>
        <dbReference type="RefSeq" id="XP_010263392.1"/>
    </source>
</evidence>
<dbReference type="GO" id="GO:0008270">
    <property type="term" value="F:zinc ion binding"/>
    <property type="evidence" value="ECO:0007669"/>
    <property type="project" value="UniProtKB-KW"/>
</dbReference>
<dbReference type="PROSITE" id="PS51873">
    <property type="entry name" value="TRIAD"/>
    <property type="match status" value="1"/>
</dbReference>
<dbReference type="InterPro" id="IPR013083">
    <property type="entry name" value="Znf_RING/FYVE/PHD"/>
</dbReference>
<keyword evidence="9 12" id="KW-0863">Zinc-finger</keyword>
<evidence type="ECO:0000259" key="13">
    <source>
        <dbReference type="PROSITE" id="PS50089"/>
    </source>
</evidence>
<keyword evidence="11" id="KW-0862">Zinc</keyword>
<dbReference type="PROSITE" id="PS50089">
    <property type="entry name" value="ZF_RING_2"/>
    <property type="match status" value="1"/>
</dbReference>
<dbReference type="SMART" id="SM00647">
    <property type="entry name" value="IBR"/>
    <property type="match status" value="2"/>
</dbReference>